<dbReference type="AlphaFoldDB" id="A0A9P1MCN7"/>
<dbReference type="InterPro" id="IPR000014">
    <property type="entry name" value="PAS"/>
</dbReference>
<gene>
    <name evidence="3" type="ORF">PPNO1_LOCUS8140</name>
</gene>
<dbReference type="Proteomes" id="UP000838763">
    <property type="component" value="Unassembled WGS sequence"/>
</dbReference>
<evidence type="ECO:0000313" key="3">
    <source>
        <dbReference type="EMBL" id="CAI4218559.1"/>
    </source>
</evidence>
<feature type="region of interest" description="Disordered" evidence="1">
    <location>
        <begin position="121"/>
        <end position="160"/>
    </location>
</feature>
<feature type="compositionally biased region" description="Polar residues" evidence="1">
    <location>
        <begin position="198"/>
        <end position="208"/>
    </location>
</feature>
<dbReference type="InterPro" id="IPR035965">
    <property type="entry name" value="PAS-like_dom_sf"/>
</dbReference>
<dbReference type="EMBL" id="CALLCH030000018">
    <property type="protein sequence ID" value="CAI4218559.1"/>
    <property type="molecule type" value="Genomic_DNA"/>
</dbReference>
<dbReference type="SUPFAM" id="SSF55785">
    <property type="entry name" value="PYP-like sensor domain (PAS domain)"/>
    <property type="match status" value="1"/>
</dbReference>
<accession>A0A9P1MCN7</accession>
<evidence type="ECO:0000313" key="4">
    <source>
        <dbReference type="Proteomes" id="UP000838763"/>
    </source>
</evidence>
<feature type="domain" description="PAS fold-3" evidence="2">
    <location>
        <begin position="6"/>
        <end position="62"/>
    </location>
</feature>
<organism evidence="3 4">
    <name type="scientific">Parascedosporium putredinis</name>
    <dbReference type="NCBI Taxonomy" id="1442378"/>
    <lineage>
        <taxon>Eukaryota</taxon>
        <taxon>Fungi</taxon>
        <taxon>Dikarya</taxon>
        <taxon>Ascomycota</taxon>
        <taxon>Pezizomycotina</taxon>
        <taxon>Sordariomycetes</taxon>
        <taxon>Hypocreomycetidae</taxon>
        <taxon>Microascales</taxon>
        <taxon>Microascaceae</taxon>
        <taxon>Parascedosporium</taxon>
    </lineage>
</organism>
<dbReference type="CDD" id="cd00130">
    <property type="entry name" value="PAS"/>
    <property type="match status" value="1"/>
</dbReference>
<dbReference type="Pfam" id="PF08447">
    <property type="entry name" value="PAS_3"/>
    <property type="match status" value="1"/>
</dbReference>
<feature type="region of interest" description="Disordered" evidence="1">
    <location>
        <begin position="187"/>
        <end position="208"/>
    </location>
</feature>
<name>A0A9P1MCN7_9PEZI</name>
<evidence type="ECO:0000256" key="1">
    <source>
        <dbReference type="SAM" id="MobiDB-lite"/>
    </source>
</evidence>
<dbReference type="OrthoDB" id="2162994at2759"/>
<dbReference type="Gene3D" id="3.30.450.20">
    <property type="entry name" value="PAS domain"/>
    <property type="match status" value="1"/>
</dbReference>
<keyword evidence="4" id="KW-1185">Reference proteome</keyword>
<proteinExistence type="predicted"/>
<dbReference type="InterPro" id="IPR013655">
    <property type="entry name" value="PAS_fold_3"/>
</dbReference>
<reference evidence="3" key="1">
    <citation type="submission" date="2022-11" db="EMBL/GenBank/DDBJ databases">
        <authorList>
            <person name="Scott C."/>
            <person name="Bruce N."/>
        </authorList>
    </citation>
    <scope>NUCLEOTIDE SEQUENCE</scope>
</reference>
<sequence>MGVNPPKELVDHFIKDFVHPDDVGLVLAEMNESIATGESMRIFYRFKRKDGTYVIFEAVGHAHIAAPRFAPNPLNRSPFCQAVFVMSRPYPTKSSGLLDSFLEHKMENDRLRRRIAELRAEEDAEEAESQRQWKQRRNSSRSELSHSEDSRTMASSSVSGTPLWDTRIARVAERAQRAEDALQCLRASLGKKEKKKQLSNSTNATITG</sequence>
<comment type="caution">
    <text evidence="3">The sequence shown here is derived from an EMBL/GenBank/DDBJ whole genome shotgun (WGS) entry which is preliminary data.</text>
</comment>
<evidence type="ECO:0000259" key="2">
    <source>
        <dbReference type="Pfam" id="PF08447"/>
    </source>
</evidence>
<protein>
    <recommendedName>
        <fullName evidence="2">PAS fold-3 domain-containing protein</fullName>
    </recommendedName>
</protein>